<name>A0A4P9X708_9FUNG</name>
<dbReference type="PANTHER" id="PTHR14614">
    <property type="entry name" value="HEPATOCELLULAR CARCINOMA-ASSOCIATED ANTIGEN"/>
    <property type="match status" value="1"/>
</dbReference>
<gene>
    <name evidence="2" type="ORF">CXG81DRAFT_26297</name>
</gene>
<dbReference type="AlphaFoldDB" id="A0A4P9X708"/>
<keyword evidence="3" id="KW-1185">Reference proteome</keyword>
<dbReference type="InterPro" id="IPR019410">
    <property type="entry name" value="Methyltransf_16"/>
</dbReference>
<reference evidence="3" key="1">
    <citation type="journal article" date="2018" name="Nat. Microbiol.">
        <title>Leveraging single-cell genomics to expand the fungal tree of life.</title>
        <authorList>
            <person name="Ahrendt S.R."/>
            <person name="Quandt C.A."/>
            <person name="Ciobanu D."/>
            <person name="Clum A."/>
            <person name="Salamov A."/>
            <person name="Andreopoulos B."/>
            <person name="Cheng J.F."/>
            <person name="Woyke T."/>
            <person name="Pelin A."/>
            <person name="Henrissat B."/>
            <person name="Reynolds N.K."/>
            <person name="Benny G.L."/>
            <person name="Smith M.E."/>
            <person name="James T.Y."/>
            <person name="Grigoriev I.V."/>
        </authorList>
    </citation>
    <scope>NUCLEOTIDE SEQUENCE [LARGE SCALE GENOMIC DNA]</scope>
    <source>
        <strain evidence="3">ATCC 52028</strain>
    </source>
</reference>
<dbReference type="InterPro" id="IPR029063">
    <property type="entry name" value="SAM-dependent_MTases_sf"/>
</dbReference>
<dbReference type="STRING" id="1555241.A0A4P9X708"/>
<evidence type="ECO:0000256" key="1">
    <source>
        <dbReference type="SAM" id="MobiDB-lite"/>
    </source>
</evidence>
<dbReference type="Gene3D" id="3.40.50.150">
    <property type="entry name" value="Vaccinia Virus protein VP39"/>
    <property type="match status" value="1"/>
</dbReference>
<dbReference type="PANTHER" id="PTHR14614:SF104">
    <property type="entry name" value="N-METHYLTRANSFERASE, PUTATIVE (AFU_ORTHOLOGUE AFUA_1G17750)-RELATED"/>
    <property type="match status" value="1"/>
</dbReference>
<feature type="region of interest" description="Disordered" evidence="1">
    <location>
        <begin position="357"/>
        <end position="389"/>
    </location>
</feature>
<evidence type="ECO:0000313" key="3">
    <source>
        <dbReference type="Proteomes" id="UP000274922"/>
    </source>
</evidence>
<evidence type="ECO:0000313" key="2">
    <source>
        <dbReference type="EMBL" id="RKP00993.1"/>
    </source>
</evidence>
<accession>A0A4P9X708</accession>
<dbReference type="GO" id="GO:0005737">
    <property type="term" value="C:cytoplasm"/>
    <property type="evidence" value="ECO:0007669"/>
    <property type="project" value="TreeGrafter"/>
</dbReference>
<protein>
    <submittedName>
        <fullName evidence="2">Uncharacterized protein</fullName>
    </submittedName>
</protein>
<dbReference type="Pfam" id="PF10294">
    <property type="entry name" value="Methyltransf_16"/>
    <property type="match status" value="1"/>
</dbReference>
<sequence>MGASLPDAPESVFEDALGTLFQVTPFALGEPGEPVELALRPAPAPAVRLRLANPAAGATGLMAHYVWQASRVLAAFLLAHAAEHVAGRRVLELGAGAGLPSIACHVHAPALGAAPRRVVVSDMPDPDILAALAHNMALNAPAAAAAASRRLAVTGHRFGDRYDAPSGAATAPSVRAEPAPQHPVVAPHTVLRAGAFDRVLAADVLWLGDLHSALLADLEHFLAPGGAALLVAGLHTGPHLLARFYRAVQVRPCRLSLASVLVADADADAASAASASASAASASAAATDGPVWTCLRVASCQLLRLDSRGEVIATETCAGPDAFHELPSDAIDASSYLVMMRLDNVRLSREEAAEAAAEATAATTAETTAATTAETKAETTALASASTRG</sequence>
<proteinExistence type="predicted"/>
<dbReference type="Proteomes" id="UP000274922">
    <property type="component" value="Unassembled WGS sequence"/>
</dbReference>
<dbReference type="SUPFAM" id="SSF53335">
    <property type="entry name" value="S-adenosyl-L-methionine-dependent methyltransferases"/>
    <property type="match status" value="1"/>
</dbReference>
<dbReference type="EMBL" id="ML014189">
    <property type="protein sequence ID" value="RKP00993.1"/>
    <property type="molecule type" value="Genomic_DNA"/>
</dbReference>
<organism evidence="2 3">
    <name type="scientific">Caulochytrium protostelioides</name>
    <dbReference type="NCBI Taxonomy" id="1555241"/>
    <lineage>
        <taxon>Eukaryota</taxon>
        <taxon>Fungi</taxon>
        <taxon>Fungi incertae sedis</taxon>
        <taxon>Chytridiomycota</taxon>
        <taxon>Chytridiomycota incertae sedis</taxon>
        <taxon>Chytridiomycetes</taxon>
        <taxon>Caulochytriales</taxon>
        <taxon>Caulochytriaceae</taxon>
        <taxon>Caulochytrium</taxon>
    </lineage>
</organism>
<dbReference type="OrthoDB" id="407325at2759"/>